<keyword evidence="6" id="KW-0698">rRNA processing</keyword>
<evidence type="ECO:0000256" key="3">
    <source>
        <dbReference type="ARBA" id="ARBA00006916"/>
    </source>
</evidence>
<evidence type="ECO:0000256" key="5">
    <source>
        <dbReference type="ARBA" id="ARBA00019827"/>
    </source>
</evidence>
<dbReference type="Pfam" id="PF10153">
    <property type="entry name" value="Efg1"/>
    <property type="match status" value="1"/>
</dbReference>
<evidence type="ECO:0000256" key="6">
    <source>
        <dbReference type="ARBA" id="ARBA00022552"/>
    </source>
</evidence>
<reference evidence="10 11" key="1">
    <citation type="submission" date="2024-06" db="EMBL/GenBank/DDBJ databases">
        <title>Complete genome of Phlyctema vagabunda strain 19-DSS-EL-015.</title>
        <authorList>
            <person name="Fiorenzani C."/>
        </authorList>
    </citation>
    <scope>NUCLEOTIDE SEQUENCE [LARGE SCALE GENOMIC DNA]</scope>
    <source>
        <strain evidence="10 11">19-DSS-EL-015</strain>
    </source>
</reference>
<comment type="similarity">
    <text evidence="3">Belongs to the EFG1 family.</text>
</comment>
<keyword evidence="11" id="KW-1185">Reference proteome</keyword>
<dbReference type="InterPro" id="IPR050786">
    <property type="entry name" value="EFG1_rRNA-proc"/>
</dbReference>
<feature type="region of interest" description="Disordered" evidence="9">
    <location>
        <begin position="207"/>
        <end position="304"/>
    </location>
</feature>
<feature type="compositionally biased region" description="Acidic residues" evidence="9">
    <location>
        <begin position="293"/>
        <end position="304"/>
    </location>
</feature>
<feature type="region of interest" description="Disordered" evidence="9">
    <location>
        <begin position="1"/>
        <end position="49"/>
    </location>
</feature>
<comment type="caution">
    <text evidence="10">The sequence shown here is derived from an EMBL/GenBank/DDBJ whole genome shotgun (WGS) entry which is preliminary data.</text>
</comment>
<protein>
    <recommendedName>
        <fullName evidence="4">rRNA-processing protein EFG1</fullName>
    </recommendedName>
    <alternativeName>
        <fullName evidence="5">rRNA-processing protein efg1</fullName>
    </alternativeName>
</protein>
<keyword evidence="8" id="KW-0539">Nucleus</keyword>
<feature type="compositionally biased region" description="Basic and acidic residues" evidence="9">
    <location>
        <begin position="1"/>
        <end position="17"/>
    </location>
</feature>
<organism evidence="10 11">
    <name type="scientific">Phlyctema vagabunda</name>
    <dbReference type="NCBI Taxonomy" id="108571"/>
    <lineage>
        <taxon>Eukaryota</taxon>
        <taxon>Fungi</taxon>
        <taxon>Dikarya</taxon>
        <taxon>Ascomycota</taxon>
        <taxon>Pezizomycotina</taxon>
        <taxon>Leotiomycetes</taxon>
        <taxon>Helotiales</taxon>
        <taxon>Dermateaceae</taxon>
        <taxon>Phlyctema</taxon>
    </lineage>
</organism>
<evidence type="ECO:0000256" key="4">
    <source>
        <dbReference type="ARBA" id="ARBA00018689"/>
    </source>
</evidence>
<evidence type="ECO:0000313" key="10">
    <source>
        <dbReference type="EMBL" id="KAL3425980.1"/>
    </source>
</evidence>
<dbReference type="InterPro" id="IPR019310">
    <property type="entry name" value="Efg1"/>
</dbReference>
<accession>A0ABR4PRI7</accession>
<evidence type="ECO:0000256" key="2">
    <source>
        <dbReference type="ARBA" id="ARBA00004604"/>
    </source>
</evidence>
<evidence type="ECO:0000256" key="1">
    <source>
        <dbReference type="ARBA" id="ARBA00002773"/>
    </source>
</evidence>
<comment type="function">
    <text evidence="1">Involved in rRNA processing.</text>
</comment>
<sequence length="304" mass="34738">MSSKRKQPDSENEEVVHSSRQQQVFGNPKPAKKLRKSEPAAFKKQAHASSVNAIKKRIRDVTRRLERSEDLPANVRIEDERALAAYQQDLAAADAEKIRQKMIKKYHMVRFFERQKATRQLKKLRKRLLETESTDEVDALKKEMHIAEVDLNYTQFSPLSETYISLYPPKTGDEEVEGLTRPKPAMWLEVEKCMEDGTLNRLRNRVATVPTAVSKPKDQKTAKVKLQPKPKPQPKPEIEPLPMDTTGLNRRQRRAQRNQGGSGLEKNRTKNKSMAFARNQAFGAELGAKRDEADGDSDGGFFEE</sequence>
<evidence type="ECO:0000256" key="9">
    <source>
        <dbReference type="SAM" id="MobiDB-lite"/>
    </source>
</evidence>
<evidence type="ECO:0000256" key="8">
    <source>
        <dbReference type="ARBA" id="ARBA00023242"/>
    </source>
</evidence>
<proteinExistence type="inferred from homology"/>
<comment type="subcellular location">
    <subcellularLocation>
        <location evidence="2">Nucleus</location>
        <location evidence="2">Nucleolus</location>
    </subcellularLocation>
</comment>
<gene>
    <name evidence="10" type="ORF">PVAG01_02771</name>
</gene>
<keyword evidence="7" id="KW-0175">Coiled coil</keyword>
<dbReference type="PANTHER" id="PTHR33911">
    <property type="entry name" value="RRNA-PROCESSING PROTEIN EFG1"/>
    <property type="match status" value="1"/>
</dbReference>
<evidence type="ECO:0000313" key="11">
    <source>
        <dbReference type="Proteomes" id="UP001629113"/>
    </source>
</evidence>
<evidence type="ECO:0000256" key="7">
    <source>
        <dbReference type="ARBA" id="ARBA00023054"/>
    </source>
</evidence>
<dbReference type="EMBL" id="JBFCZG010000002">
    <property type="protein sequence ID" value="KAL3425980.1"/>
    <property type="molecule type" value="Genomic_DNA"/>
</dbReference>
<name>A0ABR4PRI7_9HELO</name>
<dbReference type="Proteomes" id="UP001629113">
    <property type="component" value="Unassembled WGS sequence"/>
</dbReference>
<dbReference type="PANTHER" id="PTHR33911:SF1">
    <property type="entry name" value="RRNA-PROCESSING PROTEIN EFG1"/>
    <property type="match status" value="1"/>
</dbReference>